<evidence type="ECO:0000313" key="4">
    <source>
        <dbReference type="Proteomes" id="UP001347796"/>
    </source>
</evidence>
<dbReference type="InterPro" id="IPR027417">
    <property type="entry name" value="P-loop_NTPase"/>
</dbReference>
<dbReference type="SMART" id="SM00176">
    <property type="entry name" value="RAN"/>
    <property type="match status" value="1"/>
</dbReference>
<dbReference type="AlphaFoldDB" id="A0AAN8PXF7"/>
<dbReference type="NCBIfam" id="TIGR00231">
    <property type="entry name" value="small_GTP"/>
    <property type="match status" value="1"/>
</dbReference>
<dbReference type="SMART" id="SM00175">
    <property type="entry name" value="RAB"/>
    <property type="match status" value="1"/>
</dbReference>
<dbReference type="SUPFAM" id="SSF52540">
    <property type="entry name" value="P-loop containing nucleoside triphosphate hydrolases"/>
    <property type="match status" value="1"/>
</dbReference>
<evidence type="ECO:0000313" key="3">
    <source>
        <dbReference type="EMBL" id="KAK6178560.1"/>
    </source>
</evidence>
<organism evidence="3 4">
    <name type="scientific">Patella caerulea</name>
    <name type="common">Rayed Mediterranean limpet</name>
    <dbReference type="NCBI Taxonomy" id="87958"/>
    <lineage>
        <taxon>Eukaryota</taxon>
        <taxon>Metazoa</taxon>
        <taxon>Spiralia</taxon>
        <taxon>Lophotrochozoa</taxon>
        <taxon>Mollusca</taxon>
        <taxon>Gastropoda</taxon>
        <taxon>Patellogastropoda</taxon>
        <taxon>Patelloidea</taxon>
        <taxon>Patellidae</taxon>
        <taxon>Patella</taxon>
    </lineage>
</organism>
<name>A0AAN8PXF7_PATCE</name>
<dbReference type="Proteomes" id="UP001347796">
    <property type="component" value="Unassembled WGS sequence"/>
</dbReference>
<dbReference type="SMART" id="SM00174">
    <property type="entry name" value="RHO"/>
    <property type="match status" value="1"/>
</dbReference>
<dbReference type="PROSITE" id="PS51419">
    <property type="entry name" value="RAB"/>
    <property type="match status" value="1"/>
</dbReference>
<reference evidence="3 4" key="1">
    <citation type="submission" date="2024-01" db="EMBL/GenBank/DDBJ databases">
        <title>The genome of the rayed Mediterranean limpet Patella caerulea (Linnaeus, 1758).</title>
        <authorList>
            <person name="Anh-Thu Weber A."/>
            <person name="Halstead-Nussloch G."/>
        </authorList>
    </citation>
    <scope>NUCLEOTIDE SEQUENCE [LARGE SCALE GENOMIC DNA]</scope>
    <source>
        <strain evidence="3">AATW-2023a</strain>
        <tissue evidence="3">Whole specimen</tissue>
    </source>
</reference>
<dbReference type="InterPro" id="IPR050227">
    <property type="entry name" value="Rab"/>
</dbReference>
<dbReference type="EMBL" id="JAZGQO010000009">
    <property type="protein sequence ID" value="KAK6178560.1"/>
    <property type="molecule type" value="Genomic_DNA"/>
</dbReference>
<keyword evidence="1" id="KW-0547">Nucleotide-binding</keyword>
<keyword evidence="2" id="KW-0342">GTP-binding</keyword>
<dbReference type="PRINTS" id="PR00449">
    <property type="entry name" value="RASTRNSFRMNG"/>
</dbReference>
<dbReference type="PANTHER" id="PTHR47977">
    <property type="entry name" value="RAS-RELATED PROTEIN RAB"/>
    <property type="match status" value="1"/>
</dbReference>
<dbReference type="PROSITE" id="PS51420">
    <property type="entry name" value="RHO"/>
    <property type="match status" value="1"/>
</dbReference>
<sequence length="268" mass="30630">MPLVDRDCCASYKVLVLGEASVGKTALVNCLMGREFRESMVPTIGVDFVKKIFEVDGALIQLVIWDTAGQQRFRTITRLQYRGVQGIVLVYDATNPSSFSHLAYWISSVHKEMKQAHNQYEPIPIVLCGNKNDLEDKKLVKRSKAYELAQKEMAFEFFETSAKTGSNVFTAFQRLAFHITDICNPKLMVSYHPYLIRRLEDIEPDLPKQQKNTKKKNKKKFKVKKIKEGKTKETKILPVSKTDIKDNPKQCAPFKGLCCLLPQKHEPS</sequence>
<accession>A0AAN8PXF7</accession>
<protein>
    <submittedName>
        <fullName evidence="3">Uncharacterized protein</fullName>
    </submittedName>
</protein>
<keyword evidence="4" id="KW-1185">Reference proteome</keyword>
<dbReference type="InterPro" id="IPR005225">
    <property type="entry name" value="Small_GTP-bd"/>
</dbReference>
<evidence type="ECO:0000256" key="2">
    <source>
        <dbReference type="ARBA" id="ARBA00023134"/>
    </source>
</evidence>
<dbReference type="GO" id="GO:0003924">
    <property type="term" value="F:GTPase activity"/>
    <property type="evidence" value="ECO:0007669"/>
    <property type="project" value="InterPro"/>
</dbReference>
<dbReference type="InterPro" id="IPR001806">
    <property type="entry name" value="Small_GTPase"/>
</dbReference>
<evidence type="ECO:0000256" key="1">
    <source>
        <dbReference type="ARBA" id="ARBA00022741"/>
    </source>
</evidence>
<comment type="caution">
    <text evidence="3">The sequence shown here is derived from an EMBL/GenBank/DDBJ whole genome shotgun (WGS) entry which is preliminary data.</text>
</comment>
<proteinExistence type="predicted"/>
<dbReference type="CDD" id="cd00154">
    <property type="entry name" value="Rab"/>
    <property type="match status" value="1"/>
</dbReference>
<dbReference type="Gene3D" id="3.40.50.300">
    <property type="entry name" value="P-loop containing nucleotide triphosphate hydrolases"/>
    <property type="match status" value="1"/>
</dbReference>
<dbReference type="FunFam" id="3.40.50.300:FF:001329">
    <property type="entry name" value="Small GTP-binding protein, putative"/>
    <property type="match status" value="1"/>
</dbReference>
<dbReference type="PROSITE" id="PS51417">
    <property type="entry name" value="ARF"/>
    <property type="match status" value="1"/>
</dbReference>
<dbReference type="PROSITE" id="PS51421">
    <property type="entry name" value="RAS"/>
    <property type="match status" value="1"/>
</dbReference>
<gene>
    <name evidence="3" type="ORF">SNE40_013322</name>
</gene>
<dbReference type="Pfam" id="PF00071">
    <property type="entry name" value="Ras"/>
    <property type="match status" value="1"/>
</dbReference>
<dbReference type="SMART" id="SM00173">
    <property type="entry name" value="RAS"/>
    <property type="match status" value="1"/>
</dbReference>
<dbReference type="GO" id="GO:0005525">
    <property type="term" value="F:GTP binding"/>
    <property type="evidence" value="ECO:0007669"/>
    <property type="project" value="UniProtKB-KW"/>
</dbReference>